<evidence type="ECO:0000313" key="1">
    <source>
        <dbReference type="EMBL" id="PVD22232.1"/>
    </source>
</evidence>
<keyword evidence="2" id="KW-1185">Reference proteome</keyword>
<protein>
    <submittedName>
        <fullName evidence="1">Uncharacterized protein</fullName>
    </submittedName>
</protein>
<name>A0A2T7NM47_POMCA</name>
<evidence type="ECO:0000313" key="2">
    <source>
        <dbReference type="Proteomes" id="UP000245119"/>
    </source>
</evidence>
<reference evidence="1 2" key="1">
    <citation type="submission" date="2018-04" db="EMBL/GenBank/DDBJ databases">
        <title>The genome of golden apple snail Pomacea canaliculata provides insight into stress tolerance and invasive adaptation.</title>
        <authorList>
            <person name="Liu C."/>
            <person name="Liu B."/>
            <person name="Ren Y."/>
            <person name="Zhang Y."/>
            <person name="Wang H."/>
            <person name="Li S."/>
            <person name="Jiang F."/>
            <person name="Yin L."/>
            <person name="Zhang G."/>
            <person name="Qian W."/>
            <person name="Fan W."/>
        </authorList>
    </citation>
    <scope>NUCLEOTIDE SEQUENCE [LARGE SCALE GENOMIC DNA]</scope>
    <source>
        <strain evidence="1">SZHN2017</strain>
        <tissue evidence="1">Muscle</tissue>
    </source>
</reference>
<comment type="caution">
    <text evidence="1">The sequence shown here is derived from an EMBL/GenBank/DDBJ whole genome shotgun (WGS) entry which is preliminary data.</text>
</comment>
<dbReference type="EMBL" id="PZQS01000011">
    <property type="protein sequence ID" value="PVD22232.1"/>
    <property type="molecule type" value="Genomic_DNA"/>
</dbReference>
<gene>
    <name evidence="1" type="ORF">C0Q70_18038</name>
</gene>
<dbReference type="Proteomes" id="UP000245119">
    <property type="component" value="Linkage Group LG11"/>
</dbReference>
<dbReference type="OrthoDB" id="6131560at2759"/>
<organism evidence="1 2">
    <name type="scientific">Pomacea canaliculata</name>
    <name type="common">Golden apple snail</name>
    <dbReference type="NCBI Taxonomy" id="400727"/>
    <lineage>
        <taxon>Eukaryota</taxon>
        <taxon>Metazoa</taxon>
        <taxon>Spiralia</taxon>
        <taxon>Lophotrochozoa</taxon>
        <taxon>Mollusca</taxon>
        <taxon>Gastropoda</taxon>
        <taxon>Caenogastropoda</taxon>
        <taxon>Architaenioglossa</taxon>
        <taxon>Ampullarioidea</taxon>
        <taxon>Ampullariidae</taxon>
        <taxon>Pomacea</taxon>
    </lineage>
</organism>
<proteinExistence type="predicted"/>
<dbReference type="AlphaFoldDB" id="A0A2T7NM47"/>
<accession>A0A2T7NM47</accession>
<sequence>MSSSTKSCDHKNSLNSPVGGANARDVIWTLFPPSAAGLLPKKSRWIRPLVDGKEAWSLLDDDIIKATDFKVCLGLVIKAKLEREGVITLPSDLRAGVEEVTSYEEAMQKIEQYIEKRKREKDPVMANL</sequence>